<sequence length="1905" mass="212536">MGNTLGRRTAKVMKIDGQILKFKTPARVADIIKDYPDYVLMDSEAVRHLGVRAKALAVDHELKPRRLYFLVQLPKVQDEKVPRRARSGVLKMSAKDRLESLMLSRRSASDLTHLKLMSPAPVGDESGEGTGGAVRVKMRLPKAQVTKLMEESKDAAEVAEKIMDLCIDDAGEDGAPKEDGGLLMQQRQWKPALGSIQEMQRTREKLGVRFLPLQNGESNDSVLGDDGERVKFCKFCFWAIGQEAMADENDRRLDHPLLMQAFGYSEDELGSCRTFWSENLVGFLEARQGFSSPLAVGSSSTASSLDPLSPISLRHSVIRSDEEDAEDAGKYFLSPSSEVCQDTSDVHGSNTNTRTEFYSRNSLGLSSFGGPSLTTSSPNRAAESSEYQRVGSPVSQNDALLHQESLGILRSPEMDSEDLENTDDYTDNMSIFQNQCQKAQEPLDFENNGLIWFPPPPDDDEDDVEDSFFEYDDEDDNVGEMGMIFSSSSFSTESFPSKERSNVGQREPLRAVVHGHFRALVSQLLRGEGIYAGNEDEGRGWLEIVASLASQAANFVKPDTSRGGSMDPGDYVKVKCVVCGSPSESTLVKGVVCTKNIKHKRMTSHYRNPKLLLLGGSLEYQRVPNMLASFNTLLQQEIEHLKMTVAKIEAHRPNVLLVEKSVSSYAQEYLLEKEISLVLNVKRPLLERIASCTGANIVPSIDKLASTRLGHCESFRLERVSEQCSSAEHPNKRSTKTLMFFEGCPRRLGCTVILRGTSREELKKVKDVVQYAVFAAYHLSLETSFLVDEGASLPKMPLKSPIVTPDKLLNSDSAISIIPDKVVPTSSQKIEYDRVGMGNKLGSSYISTQNEGSLLMGSGPKDWGPSSKHHNPCPVSAVFPASVDSDPRLASSAQATADMVPYGGLRLDPFMLPADVRTHDEPEILGNPVEEGALRNLSQPGAAHEQAEAYKFDDNEVSIEYFSAADNHQSILVSLSSSCVLKGTVCERSQLFRIKFYGSFDKPLGKFLRDDLFDQRSCCRTCNEPAEAHVRCYTHQQGSLTISVRCLSSLKLSGERDGKIWMWHRCLKCARQDGVPPATRRVVMSDAAWGLSFGKFLELSFSNHATANRVATCGHSLQKDCLRYYGFGSMVAIFRYSPIEILSVNLPPSVLEFNQQIQQAWVKREATEISKKMELLHAEVVAVLKSIEQRMSSSGYEHSIMSDFCDYTTQLKEMLKKERNEYNPPLRIGNQLLDSCLKTKSPISRCNPSLPVNAIFAMLKDWRSESFHKDDGLGCTREENSMKSSTLLDNPEDLIKLKRREDFNILSLEASSNDVIKKDLSLSVEAYMGQEDFELTSDDRKKYDERDRDGEVPIGRTMSETLSSPGSSLSDKIDLAWTGTGQSSKAQFLRGSQSDGQEGNAVGVISQMENVALRKVMSPVRVYSFDSALRFQEKTRRQSSPAASMHLSATKSFHAYGDFSSMVRDPTPNMLRTHSLTSPRATQILNFISGYMPTFISSTSRMLNEGVRLLLPEMDESNVVIAVYDNEPTSIISYALSSREYQNFIADKLDEQGWNENDSTREDDPSILAGYRAAVSLSVLQSLSSVDSDDIQSRSYVSDEVSSSRSSLFSDAKKSRHVRVSFTDESSSPAGKVKFSVTCYFAKQFDALRKKCCPSEVNFLSSLSRCKRWSAQGGKSNVYFAKTLDERFIIKQVTKTEWESFEEFAPEYFKYLMHSLSSGSPTCLAKVLGIYQVTVKPLKGGKDIKMDMMVMENLFFGRSISRVYDLKGSVRARYNPDTTGSNKVLLDLNLLEALRTKPIFLGSKAKRRLERAIWNDTSFLASVDVMDYSLLVGVDEERKELVLGIIDFMRQYTWDKQLETWVKASGILGGPKNESPTVISPKEYKKRFRKAMTTYFLTVPDQWSS</sequence>
<dbReference type="EMBL" id="CM056820">
    <property type="protein sequence ID" value="KAJ8615267.1"/>
    <property type="molecule type" value="Genomic_DNA"/>
</dbReference>
<evidence type="ECO:0000313" key="1">
    <source>
        <dbReference type="EMBL" id="KAJ8615267.1"/>
    </source>
</evidence>
<name>A0ACC2K2D6_PERAE</name>
<proteinExistence type="predicted"/>
<protein>
    <submittedName>
        <fullName evidence="1">Uncharacterized protein</fullName>
    </submittedName>
</protein>
<keyword evidence="2" id="KW-1185">Reference proteome</keyword>
<reference evidence="1 2" key="1">
    <citation type="journal article" date="2022" name="Hortic Res">
        <title>A haplotype resolved chromosomal level avocado genome allows analysis of novel avocado genes.</title>
        <authorList>
            <person name="Nath O."/>
            <person name="Fletcher S.J."/>
            <person name="Hayward A."/>
            <person name="Shaw L.M."/>
            <person name="Masouleh A.K."/>
            <person name="Furtado A."/>
            <person name="Henry R.J."/>
            <person name="Mitter N."/>
        </authorList>
    </citation>
    <scope>NUCLEOTIDE SEQUENCE [LARGE SCALE GENOMIC DNA]</scope>
    <source>
        <strain evidence="2">cv. Hass</strain>
    </source>
</reference>
<dbReference type="Proteomes" id="UP001234297">
    <property type="component" value="Chromosome 12"/>
</dbReference>
<evidence type="ECO:0000313" key="2">
    <source>
        <dbReference type="Proteomes" id="UP001234297"/>
    </source>
</evidence>
<gene>
    <name evidence="1" type="ORF">MRB53_034639</name>
</gene>
<comment type="caution">
    <text evidence="1">The sequence shown here is derived from an EMBL/GenBank/DDBJ whole genome shotgun (WGS) entry which is preliminary data.</text>
</comment>
<accession>A0ACC2K2D6</accession>
<organism evidence="1 2">
    <name type="scientific">Persea americana</name>
    <name type="common">Avocado</name>
    <dbReference type="NCBI Taxonomy" id="3435"/>
    <lineage>
        <taxon>Eukaryota</taxon>
        <taxon>Viridiplantae</taxon>
        <taxon>Streptophyta</taxon>
        <taxon>Embryophyta</taxon>
        <taxon>Tracheophyta</taxon>
        <taxon>Spermatophyta</taxon>
        <taxon>Magnoliopsida</taxon>
        <taxon>Magnoliidae</taxon>
        <taxon>Laurales</taxon>
        <taxon>Lauraceae</taxon>
        <taxon>Persea</taxon>
    </lineage>
</organism>